<gene>
    <name evidence="2" type="ORF">BGW38_002861</name>
</gene>
<dbReference type="AlphaFoldDB" id="A0A9P6KD31"/>
<comment type="caution">
    <text evidence="2">The sequence shown here is derived from an EMBL/GenBank/DDBJ whole genome shotgun (WGS) entry which is preliminary data.</text>
</comment>
<evidence type="ECO:0008006" key="4">
    <source>
        <dbReference type="Google" id="ProtNLM"/>
    </source>
</evidence>
<organism evidence="2 3">
    <name type="scientific">Lunasporangiospora selenospora</name>
    <dbReference type="NCBI Taxonomy" id="979761"/>
    <lineage>
        <taxon>Eukaryota</taxon>
        <taxon>Fungi</taxon>
        <taxon>Fungi incertae sedis</taxon>
        <taxon>Mucoromycota</taxon>
        <taxon>Mortierellomycotina</taxon>
        <taxon>Mortierellomycetes</taxon>
        <taxon>Mortierellales</taxon>
        <taxon>Mortierellaceae</taxon>
        <taxon>Lunasporangiospora</taxon>
    </lineage>
</organism>
<feature type="compositionally biased region" description="Basic and acidic residues" evidence="1">
    <location>
        <begin position="1"/>
        <end position="11"/>
    </location>
</feature>
<sequence length="103" mass="10983">MTRTRTGDYKDPAAFGHRDRRQPRNGLFDVRAIPKKSGAGTGNWGVLGSEQEPDANINDLASSPPPDNKIAVIDAEAFSRLQNPSRAPDSNANSNTESSSSSA</sequence>
<dbReference type="EMBL" id="JAABOA010002036">
    <property type="protein sequence ID" value="KAF9580481.1"/>
    <property type="molecule type" value="Genomic_DNA"/>
</dbReference>
<evidence type="ECO:0000313" key="3">
    <source>
        <dbReference type="Proteomes" id="UP000780801"/>
    </source>
</evidence>
<accession>A0A9P6KD31</accession>
<protein>
    <recommendedName>
        <fullName evidence="4">Hyaluronan/mRNA-binding protein domain-containing protein</fullName>
    </recommendedName>
</protein>
<name>A0A9P6KD31_9FUNG</name>
<evidence type="ECO:0000256" key="1">
    <source>
        <dbReference type="SAM" id="MobiDB-lite"/>
    </source>
</evidence>
<reference evidence="2" key="1">
    <citation type="journal article" date="2020" name="Fungal Divers.">
        <title>Resolving the Mortierellaceae phylogeny through synthesis of multi-gene phylogenetics and phylogenomics.</title>
        <authorList>
            <person name="Vandepol N."/>
            <person name="Liber J."/>
            <person name="Desiro A."/>
            <person name="Na H."/>
            <person name="Kennedy M."/>
            <person name="Barry K."/>
            <person name="Grigoriev I.V."/>
            <person name="Miller A.N."/>
            <person name="O'Donnell K."/>
            <person name="Stajich J.E."/>
            <person name="Bonito G."/>
        </authorList>
    </citation>
    <scope>NUCLEOTIDE SEQUENCE</scope>
    <source>
        <strain evidence="2">KOD1015</strain>
    </source>
</reference>
<keyword evidence="3" id="KW-1185">Reference proteome</keyword>
<dbReference type="OrthoDB" id="2122308at2759"/>
<evidence type="ECO:0000313" key="2">
    <source>
        <dbReference type="EMBL" id="KAF9580481.1"/>
    </source>
</evidence>
<proteinExistence type="predicted"/>
<feature type="compositionally biased region" description="Low complexity" evidence="1">
    <location>
        <begin position="90"/>
        <end position="103"/>
    </location>
</feature>
<feature type="region of interest" description="Disordered" evidence="1">
    <location>
        <begin position="1"/>
        <end position="103"/>
    </location>
</feature>
<dbReference type="Proteomes" id="UP000780801">
    <property type="component" value="Unassembled WGS sequence"/>
</dbReference>